<accession>A0A371IZ40</accession>
<reference evidence="2 3" key="1">
    <citation type="journal article" date="2017" name="Genome Announc.">
        <title>Draft Genome Sequence of Romboutsia weinsteinii sp. nov. Strain CCRI-19649(T) Isolated from Surface Water.</title>
        <authorList>
            <person name="Maheux A.F."/>
            <person name="Boudreau D.K."/>
            <person name="Berube E."/>
            <person name="Boissinot M."/>
            <person name="Cantin P."/>
            <person name="Raymond F."/>
            <person name="Corbeil J."/>
            <person name="Omar R.F."/>
            <person name="Bergeron M.G."/>
        </authorList>
    </citation>
    <scope>NUCLEOTIDE SEQUENCE [LARGE SCALE GENOMIC DNA]</scope>
    <source>
        <strain evidence="2 3">CCRI-19649</strain>
    </source>
</reference>
<proteinExistence type="predicted"/>
<feature type="transmembrane region" description="Helical" evidence="1">
    <location>
        <begin position="16"/>
        <end position="36"/>
    </location>
</feature>
<protein>
    <submittedName>
        <fullName evidence="2">Uncharacterized protein</fullName>
    </submittedName>
</protein>
<keyword evidence="1" id="KW-1133">Transmembrane helix</keyword>
<dbReference type="EMBL" id="NOJY02000049">
    <property type="protein sequence ID" value="RDY25752.1"/>
    <property type="molecule type" value="Genomic_DNA"/>
</dbReference>
<sequence>MDNSNNNYQTNKDSSLNLASISYADFILLSSTLSFAIAEELQDEDLDILIAFFGMIVSDLAILRTKRGILNARQAQNNEEDIAGAESASNAGAVIAGTLSRKSKKKKCIRKVKRKVRKKNSET</sequence>
<organism evidence="2 3">
    <name type="scientific">Romboutsia weinsteinii</name>
    <dbReference type="NCBI Taxonomy" id="2020949"/>
    <lineage>
        <taxon>Bacteria</taxon>
        <taxon>Bacillati</taxon>
        <taxon>Bacillota</taxon>
        <taxon>Clostridia</taxon>
        <taxon>Peptostreptococcales</taxon>
        <taxon>Peptostreptococcaceae</taxon>
        <taxon>Romboutsia</taxon>
    </lineage>
</organism>
<name>A0A371IZ40_9FIRM</name>
<dbReference type="RefSeq" id="WP_094369082.1">
    <property type="nucleotide sequence ID" value="NZ_NOJY02000049.1"/>
</dbReference>
<evidence type="ECO:0000256" key="1">
    <source>
        <dbReference type="SAM" id="Phobius"/>
    </source>
</evidence>
<evidence type="ECO:0000313" key="3">
    <source>
        <dbReference type="Proteomes" id="UP000215694"/>
    </source>
</evidence>
<keyword evidence="1" id="KW-0472">Membrane</keyword>
<evidence type="ECO:0000313" key="2">
    <source>
        <dbReference type="EMBL" id="RDY25752.1"/>
    </source>
</evidence>
<comment type="caution">
    <text evidence="2">The sequence shown here is derived from an EMBL/GenBank/DDBJ whole genome shotgun (WGS) entry which is preliminary data.</text>
</comment>
<keyword evidence="1" id="KW-0812">Transmembrane</keyword>
<gene>
    <name evidence="2" type="ORF">CHL78_016580</name>
</gene>
<dbReference type="OrthoDB" id="1758347at2"/>
<feature type="transmembrane region" description="Helical" evidence="1">
    <location>
        <begin position="48"/>
        <end position="65"/>
    </location>
</feature>
<dbReference type="Proteomes" id="UP000215694">
    <property type="component" value="Unassembled WGS sequence"/>
</dbReference>
<dbReference type="AlphaFoldDB" id="A0A371IZ40"/>
<keyword evidence="3" id="KW-1185">Reference proteome</keyword>